<reference evidence="2" key="1">
    <citation type="submission" date="2018-05" db="EMBL/GenBank/DDBJ databases">
        <authorList>
            <person name="Lanie J.A."/>
            <person name="Ng W.-L."/>
            <person name="Kazmierczak K.M."/>
            <person name="Andrzejewski T.M."/>
            <person name="Davidsen T.M."/>
            <person name="Wayne K.J."/>
            <person name="Tettelin H."/>
            <person name="Glass J.I."/>
            <person name="Rusch D."/>
            <person name="Podicherti R."/>
            <person name="Tsui H.-C.T."/>
            <person name="Winkler M.E."/>
        </authorList>
    </citation>
    <scope>NUCLEOTIDE SEQUENCE</scope>
</reference>
<feature type="non-terminal residue" evidence="2">
    <location>
        <position position="1"/>
    </location>
</feature>
<dbReference type="Pfam" id="PF00464">
    <property type="entry name" value="SHMT"/>
    <property type="match status" value="1"/>
</dbReference>
<accession>A0A382IQG5</accession>
<dbReference type="AlphaFoldDB" id="A0A382IQG5"/>
<dbReference type="InterPro" id="IPR039429">
    <property type="entry name" value="SHMT-like_dom"/>
</dbReference>
<feature type="domain" description="Serine hydroxymethyltransferase-like" evidence="1">
    <location>
        <begin position="2"/>
        <end position="32"/>
    </location>
</feature>
<sequence>PPMITSGIRIGTPALTSRQLDVADMENVAGYILEALTAHDDESKLANLGVEVAKFASKFPVPGLDS</sequence>
<evidence type="ECO:0000313" key="2">
    <source>
        <dbReference type="EMBL" id="SVC01499.1"/>
    </source>
</evidence>
<dbReference type="Gene3D" id="3.90.1150.10">
    <property type="entry name" value="Aspartate Aminotransferase, domain 1"/>
    <property type="match status" value="1"/>
</dbReference>
<gene>
    <name evidence="2" type="ORF">METZ01_LOCUS254353</name>
</gene>
<name>A0A382IQG5_9ZZZZ</name>
<evidence type="ECO:0000259" key="1">
    <source>
        <dbReference type="Pfam" id="PF00464"/>
    </source>
</evidence>
<organism evidence="2">
    <name type="scientific">marine metagenome</name>
    <dbReference type="NCBI Taxonomy" id="408172"/>
    <lineage>
        <taxon>unclassified sequences</taxon>
        <taxon>metagenomes</taxon>
        <taxon>ecological metagenomes</taxon>
    </lineage>
</organism>
<dbReference type="InterPro" id="IPR015422">
    <property type="entry name" value="PyrdxlP-dep_Trfase_small"/>
</dbReference>
<dbReference type="InterPro" id="IPR015424">
    <property type="entry name" value="PyrdxlP-dep_Trfase"/>
</dbReference>
<protein>
    <recommendedName>
        <fullName evidence="1">Serine hydroxymethyltransferase-like domain-containing protein</fullName>
    </recommendedName>
</protein>
<proteinExistence type="predicted"/>
<dbReference type="EMBL" id="UINC01068692">
    <property type="protein sequence ID" value="SVC01499.1"/>
    <property type="molecule type" value="Genomic_DNA"/>
</dbReference>
<dbReference type="SUPFAM" id="SSF53383">
    <property type="entry name" value="PLP-dependent transferases"/>
    <property type="match status" value="1"/>
</dbReference>